<organism evidence="4 5">
    <name type="scientific">Helobdella robusta</name>
    <name type="common">Californian leech</name>
    <dbReference type="NCBI Taxonomy" id="6412"/>
    <lineage>
        <taxon>Eukaryota</taxon>
        <taxon>Metazoa</taxon>
        <taxon>Spiralia</taxon>
        <taxon>Lophotrochozoa</taxon>
        <taxon>Annelida</taxon>
        <taxon>Clitellata</taxon>
        <taxon>Hirudinea</taxon>
        <taxon>Rhynchobdellida</taxon>
        <taxon>Glossiphoniidae</taxon>
        <taxon>Helobdella</taxon>
    </lineage>
</organism>
<dbReference type="EnsemblMetazoa" id="HelroT181328">
    <property type="protein sequence ID" value="HelroP181328"/>
    <property type="gene ID" value="HelroG181328"/>
</dbReference>
<evidence type="ECO:0000313" key="4">
    <source>
        <dbReference type="EnsemblMetazoa" id="HelroP181328"/>
    </source>
</evidence>
<dbReference type="GO" id="GO:0000815">
    <property type="term" value="C:ESCRT III complex"/>
    <property type="evidence" value="ECO:0000318"/>
    <property type="project" value="GO_Central"/>
</dbReference>
<proteinExistence type="inferred from homology"/>
<dbReference type="AlphaFoldDB" id="T1FGW3"/>
<dbReference type="InParanoid" id="T1FGW3"/>
<dbReference type="GO" id="GO:0005771">
    <property type="term" value="C:multivesicular body"/>
    <property type="evidence" value="ECO:0000318"/>
    <property type="project" value="GO_Central"/>
</dbReference>
<dbReference type="PANTHER" id="PTHR10476">
    <property type="entry name" value="CHARGED MULTIVESICULAR BODY PROTEIN"/>
    <property type="match status" value="1"/>
</dbReference>
<evidence type="ECO:0000313" key="5">
    <source>
        <dbReference type="Proteomes" id="UP000015101"/>
    </source>
</evidence>
<accession>T1FGW3</accession>
<dbReference type="STRING" id="6412.T1FGW3"/>
<dbReference type="GO" id="GO:0045324">
    <property type="term" value="P:late endosome to vacuole transport"/>
    <property type="evidence" value="ECO:0000318"/>
    <property type="project" value="GO_Central"/>
</dbReference>
<protein>
    <recommendedName>
        <fullName evidence="6">Charged multivesicular body protein 1b</fullName>
    </recommendedName>
</protein>
<evidence type="ECO:0000313" key="3">
    <source>
        <dbReference type="EMBL" id="ESN92456.1"/>
    </source>
</evidence>
<name>T1FGW3_HELRO</name>
<dbReference type="CTD" id="20208062"/>
<dbReference type="RefSeq" id="XP_009029391.1">
    <property type="nucleotide sequence ID" value="XM_009031143.1"/>
</dbReference>
<dbReference type="GO" id="GO:0015031">
    <property type="term" value="P:protein transport"/>
    <property type="evidence" value="ECO:0000318"/>
    <property type="project" value="GO_Central"/>
</dbReference>
<reference evidence="3 5" key="2">
    <citation type="journal article" date="2013" name="Nature">
        <title>Insights into bilaterian evolution from three spiralian genomes.</title>
        <authorList>
            <person name="Simakov O."/>
            <person name="Marletaz F."/>
            <person name="Cho S.J."/>
            <person name="Edsinger-Gonzales E."/>
            <person name="Havlak P."/>
            <person name="Hellsten U."/>
            <person name="Kuo D.H."/>
            <person name="Larsson T."/>
            <person name="Lv J."/>
            <person name="Arendt D."/>
            <person name="Savage R."/>
            <person name="Osoegawa K."/>
            <person name="de Jong P."/>
            <person name="Grimwood J."/>
            <person name="Chapman J.A."/>
            <person name="Shapiro H."/>
            <person name="Aerts A."/>
            <person name="Otillar R.P."/>
            <person name="Terry A.Y."/>
            <person name="Boore J.L."/>
            <person name="Grigoriev I.V."/>
            <person name="Lindberg D.R."/>
            <person name="Seaver E.C."/>
            <person name="Weisblat D.A."/>
            <person name="Putnam N.H."/>
            <person name="Rokhsar D.S."/>
        </authorList>
    </citation>
    <scope>NUCLEOTIDE SEQUENCE</scope>
</reference>
<dbReference type="GeneID" id="20208062"/>
<dbReference type="KEGG" id="hro:HELRODRAFT_181328"/>
<gene>
    <name evidence="4" type="primary">20208062</name>
    <name evidence="3" type="ORF">HELRODRAFT_181328</name>
</gene>
<dbReference type="eggNOG" id="KOG3232">
    <property type="taxonomic scope" value="Eukaryota"/>
</dbReference>
<dbReference type="HOGENOM" id="CLU_080826_0_1_1"/>
<dbReference type="InterPro" id="IPR005024">
    <property type="entry name" value="Snf7_fam"/>
</dbReference>
<reference evidence="5" key="1">
    <citation type="submission" date="2012-12" db="EMBL/GenBank/DDBJ databases">
        <authorList>
            <person name="Hellsten U."/>
            <person name="Grimwood J."/>
            <person name="Chapman J.A."/>
            <person name="Shapiro H."/>
            <person name="Aerts A."/>
            <person name="Otillar R.P."/>
            <person name="Terry A.Y."/>
            <person name="Boore J.L."/>
            <person name="Simakov O."/>
            <person name="Marletaz F."/>
            <person name="Cho S.-J."/>
            <person name="Edsinger-Gonzales E."/>
            <person name="Havlak P."/>
            <person name="Kuo D.-H."/>
            <person name="Larsson T."/>
            <person name="Lv J."/>
            <person name="Arendt D."/>
            <person name="Savage R."/>
            <person name="Osoegawa K."/>
            <person name="de Jong P."/>
            <person name="Lindberg D.R."/>
            <person name="Seaver E.C."/>
            <person name="Weisblat D.A."/>
            <person name="Putnam N.H."/>
            <person name="Grigoriev I.V."/>
            <person name="Rokhsar D.S."/>
        </authorList>
    </citation>
    <scope>NUCLEOTIDE SEQUENCE</scope>
</reference>
<dbReference type="OrthoDB" id="10266568at2759"/>
<dbReference type="Proteomes" id="UP000015101">
    <property type="component" value="Unassembled WGS sequence"/>
</dbReference>
<feature type="region of interest" description="Disordered" evidence="2">
    <location>
        <begin position="172"/>
        <end position="197"/>
    </location>
</feature>
<keyword evidence="5" id="KW-1185">Reference proteome</keyword>
<comment type="similarity">
    <text evidence="1">Belongs to the SNF7 family.</text>
</comment>
<dbReference type="EMBL" id="AMQM01007545">
    <property type="status" value="NOT_ANNOTATED_CDS"/>
    <property type="molecule type" value="Genomic_DNA"/>
</dbReference>
<evidence type="ECO:0000256" key="1">
    <source>
        <dbReference type="ARBA" id="ARBA00006190"/>
    </source>
</evidence>
<sequence>MSKKLENELFNLRFASKNLEKYAKKCDKQEVIEKNKLKQAIIKCNMEGARIHGENSIRQKNQSLNYRRMSARVDAVAARVQSAVTMGKVTQSMAGVVKAMTSAMSSMNLEKISTLMDRFEQQFEHLDVQTQVMEDTMANSSTLTTPQNQVEALMVEVADEAGIELNMEMPQAMSSSVGTASKDQDELSQRLAQLRKS</sequence>
<dbReference type="Gene3D" id="6.10.140.1230">
    <property type="match status" value="1"/>
</dbReference>
<dbReference type="EMBL" id="KB097640">
    <property type="protein sequence ID" value="ESN92456.1"/>
    <property type="molecule type" value="Genomic_DNA"/>
</dbReference>
<dbReference type="Pfam" id="PF03357">
    <property type="entry name" value="Snf7"/>
    <property type="match status" value="1"/>
</dbReference>
<evidence type="ECO:0008006" key="6">
    <source>
        <dbReference type="Google" id="ProtNLM"/>
    </source>
</evidence>
<dbReference type="OMA" id="LMDKFKH"/>
<evidence type="ECO:0000256" key="2">
    <source>
        <dbReference type="SAM" id="MobiDB-lite"/>
    </source>
</evidence>
<dbReference type="GO" id="GO:0032509">
    <property type="term" value="P:endosome transport via multivesicular body sorting pathway"/>
    <property type="evidence" value="ECO:0000318"/>
    <property type="project" value="GO_Central"/>
</dbReference>
<reference evidence="4" key="3">
    <citation type="submission" date="2015-06" db="UniProtKB">
        <authorList>
            <consortium name="EnsemblMetazoa"/>
        </authorList>
    </citation>
    <scope>IDENTIFICATION</scope>
</reference>
<feature type="compositionally biased region" description="Polar residues" evidence="2">
    <location>
        <begin position="172"/>
        <end position="181"/>
    </location>
</feature>